<evidence type="ECO:0000256" key="1">
    <source>
        <dbReference type="SAM" id="SignalP"/>
    </source>
</evidence>
<keyword evidence="1" id="KW-0732">Signal</keyword>
<name>A0A5J4ZKF7_9ASTE</name>
<dbReference type="Proteomes" id="UP000325577">
    <property type="component" value="Linkage Group LG7"/>
</dbReference>
<proteinExistence type="predicted"/>
<organism evidence="2 3">
    <name type="scientific">Nyssa sinensis</name>
    <dbReference type="NCBI Taxonomy" id="561372"/>
    <lineage>
        <taxon>Eukaryota</taxon>
        <taxon>Viridiplantae</taxon>
        <taxon>Streptophyta</taxon>
        <taxon>Embryophyta</taxon>
        <taxon>Tracheophyta</taxon>
        <taxon>Spermatophyta</taxon>
        <taxon>Magnoliopsida</taxon>
        <taxon>eudicotyledons</taxon>
        <taxon>Gunneridae</taxon>
        <taxon>Pentapetalae</taxon>
        <taxon>asterids</taxon>
        <taxon>Cornales</taxon>
        <taxon>Nyssaceae</taxon>
        <taxon>Nyssa</taxon>
    </lineage>
</organism>
<feature type="signal peptide" evidence="1">
    <location>
        <begin position="1"/>
        <end position="28"/>
    </location>
</feature>
<reference evidence="2 3" key="1">
    <citation type="submission" date="2019-09" db="EMBL/GenBank/DDBJ databases">
        <title>A chromosome-level genome assembly of the Chinese tupelo Nyssa sinensis.</title>
        <authorList>
            <person name="Yang X."/>
            <person name="Kang M."/>
            <person name="Yang Y."/>
            <person name="Xiong H."/>
            <person name="Wang M."/>
            <person name="Zhang Z."/>
            <person name="Wang Z."/>
            <person name="Wu H."/>
            <person name="Ma T."/>
            <person name="Liu J."/>
            <person name="Xi Z."/>
        </authorList>
    </citation>
    <scope>NUCLEOTIDE SEQUENCE [LARGE SCALE GENOMIC DNA]</scope>
    <source>
        <strain evidence="2">J267</strain>
        <tissue evidence="2">Leaf</tissue>
    </source>
</reference>
<sequence length="96" mass="10878">MKMKMSCTLPPLLLLLIVSSVEFNAASAVHEAHAIRIPEHTCRKLIGSGKCNWQKCIQDCYLMAWEKAKAPFASAHIIVSNLHSNIHTYIYIYISY</sequence>
<protein>
    <submittedName>
        <fullName evidence="2">Uncharacterized protein</fullName>
    </submittedName>
</protein>
<accession>A0A5J4ZKF7</accession>
<dbReference type="EMBL" id="CM018050">
    <property type="protein sequence ID" value="KAA8518304.1"/>
    <property type="molecule type" value="Genomic_DNA"/>
</dbReference>
<dbReference type="AlphaFoldDB" id="A0A5J4ZKF7"/>
<evidence type="ECO:0000313" key="3">
    <source>
        <dbReference type="Proteomes" id="UP000325577"/>
    </source>
</evidence>
<keyword evidence="3" id="KW-1185">Reference proteome</keyword>
<evidence type="ECO:0000313" key="2">
    <source>
        <dbReference type="EMBL" id="KAA8518304.1"/>
    </source>
</evidence>
<gene>
    <name evidence="2" type="ORF">F0562_015813</name>
</gene>
<feature type="chain" id="PRO_5023853855" evidence="1">
    <location>
        <begin position="29"/>
        <end position="96"/>
    </location>
</feature>